<organism evidence="2 3">
    <name type="scientific">Coprobacillus cateniformis</name>
    <dbReference type="NCBI Taxonomy" id="100884"/>
    <lineage>
        <taxon>Bacteria</taxon>
        <taxon>Bacillati</taxon>
        <taxon>Bacillota</taxon>
        <taxon>Erysipelotrichia</taxon>
        <taxon>Erysipelotrichales</taxon>
        <taxon>Coprobacillaceae</taxon>
        <taxon>Coprobacillus</taxon>
    </lineage>
</organism>
<name>E7G7Y7_9FIRM</name>
<protein>
    <submittedName>
        <fullName evidence="2">Uncharacterized protein</fullName>
    </submittedName>
</protein>
<sequence length="151" mass="17850">MGRIKYILKGMRYQLINLIPYKYRRPFILYFSILGLVGYYNFAMYISFCFTGGKNTYLVIIGDTVSYVMDMFINFKNKGLLILVIIAVFAWITYKYCIRDEKSDRNNQQENQSKETYHNHSWYYQINSMISFVYALITILTITFIVGGLHG</sequence>
<evidence type="ECO:0000256" key="1">
    <source>
        <dbReference type="SAM" id="Phobius"/>
    </source>
</evidence>
<reference evidence="2 3" key="1">
    <citation type="submission" date="2010-12" db="EMBL/GenBank/DDBJ databases">
        <title>The Genome Sequence of Coprobacillus sp. strain 29_1.</title>
        <authorList>
            <consortium name="The Broad Institute Genome Sequencing Platform"/>
            <person name="Earl A."/>
            <person name="Ward D."/>
            <person name="Feldgarden M."/>
            <person name="Gevers D."/>
            <person name="Daigneault M."/>
            <person name="Sibley C.D."/>
            <person name="White A."/>
            <person name="Strauss J."/>
            <person name="Allen-Vercoe E."/>
            <person name="Young S.K."/>
            <person name="Zeng Q."/>
            <person name="Gargeya S."/>
            <person name="Fitzgerald M."/>
            <person name="Haas B."/>
            <person name="Abouelleil A."/>
            <person name="Alvarado L."/>
            <person name="Arachchi H.M."/>
            <person name="Berlin A."/>
            <person name="Brown A."/>
            <person name="Chapman S.B."/>
            <person name="Chen Z."/>
            <person name="Dunbar C."/>
            <person name="Freedman E."/>
            <person name="Gearin G."/>
            <person name="Gellesch M."/>
            <person name="Goldberg J."/>
            <person name="Griggs A."/>
            <person name="Gujja S."/>
            <person name="Heilman E."/>
            <person name="Heiman D."/>
            <person name="Howarth C."/>
            <person name="Larson L."/>
            <person name="Lui A."/>
            <person name="MacDonald P.J.P."/>
            <person name="Mehta T."/>
            <person name="Montmayeur A."/>
            <person name="Murphy C."/>
            <person name="Neiman D."/>
            <person name="Pearson M."/>
            <person name="Priest M."/>
            <person name="Roberts A."/>
            <person name="Saif S."/>
            <person name="Shea T."/>
            <person name="Shenoy N."/>
            <person name="Sisk P."/>
            <person name="Stolte C."/>
            <person name="Sykes S."/>
            <person name="White J."/>
            <person name="Yandava C."/>
            <person name="Nusbaum C."/>
            <person name="Birren B."/>
        </authorList>
    </citation>
    <scope>NUCLEOTIDE SEQUENCE [LARGE SCALE GENOMIC DNA]</scope>
    <source>
        <strain evidence="2 3">29_1</strain>
    </source>
</reference>
<proteinExistence type="predicted"/>
<feature type="transmembrane region" description="Helical" evidence="1">
    <location>
        <begin position="27"/>
        <end position="48"/>
    </location>
</feature>
<dbReference type="Proteomes" id="UP000003157">
    <property type="component" value="Unassembled WGS sequence"/>
</dbReference>
<evidence type="ECO:0000313" key="2">
    <source>
        <dbReference type="EMBL" id="EFW05908.1"/>
    </source>
</evidence>
<dbReference type="EMBL" id="ADKX01000012">
    <property type="protein sequence ID" value="EFW05908.1"/>
    <property type="molecule type" value="Genomic_DNA"/>
</dbReference>
<comment type="caution">
    <text evidence="2">The sequence shown here is derived from an EMBL/GenBank/DDBJ whole genome shotgun (WGS) entry which is preliminary data.</text>
</comment>
<feature type="transmembrane region" description="Helical" evidence="1">
    <location>
        <begin position="79"/>
        <end position="98"/>
    </location>
</feature>
<dbReference type="STRING" id="100884.GCA_000269565_00826"/>
<feature type="transmembrane region" description="Helical" evidence="1">
    <location>
        <begin position="129"/>
        <end position="149"/>
    </location>
</feature>
<keyword evidence="1" id="KW-1133">Transmembrane helix</keyword>
<dbReference type="RefSeq" id="WP_008787991.1">
    <property type="nucleotide sequence ID" value="NZ_AKCB01000001.1"/>
</dbReference>
<keyword evidence="1" id="KW-0472">Membrane</keyword>
<accession>E7G7Y7</accession>
<dbReference type="HOGENOM" id="CLU_1728282_0_0_9"/>
<keyword evidence="1" id="KW-0812">Transmembrane</keyword>
<dbReference type="AlphaFoldDB" id="E7G7Y7"/>
<keyword evidence="3" id="KW-1185">Reference proteome</keyword>
<gene>
    <name evidence="2" type="ORF">HMPREF9488_00875</name>
</gene>
<dbReference type="GeneID" id="78228716"/>
<evidence type="ECO:0000313" key="3">
    <source>
        <dbReference type="Proteomes" id="UP000003157"/>
    </source>
</evidence>